<evidence type="ECO:0000256" key="4">
    <source>
        <dbReference type="ARBA" id="ARBA00034706"/>
    </source>
</evidence>
<evidence type="ECO:0000256" key="3">
    <source>
        <dbReference type="ARBA" id="ARBA00023212"/>
    </source>
</evidence>
<keyword evidence="2" id="KW-0963">Cytoplasm</keyword>
<dbReference type="EMBL" id="JADGJW010000353">
    <property type="protein sequence ID" value="KAJ3219065.1"/>
    <property type="molecule type" value="Genomic_DNA"/>
</dbReference>
<dbReference type="CDD" id="cd03359">
    <property type="entry name" value="LbH_Dynactin_5"/>
    <property type="match status" value="1"/>
</dbReference>
<organism evidence="6 7">
    <name type="scientific">Clydaea vesicula</name>
    <dbReference type="NCBI Taxonomy" id="447962"/>
    <lineage>
        <taxon>Eukaryota</taxon>
        <taxon>Fungi</taxon>
        <taxon>Fungi incertae sedis</taxon>
        <taxon>Chytridiomycota</taxon>
        <taxon>Chytridiomycota incertae sedis</taxon>
        <taxon>Chytridiomycetes</taxon>
        <taxon>Lobulomycetales</taxon>
        <taxon>Lobulomycetaceae</taxon>
        <taxon>Clydaea</taxon>
    </lineage>
</organism>
<evidence type="ECO:0000256" key="2">
    <source>
        <dbReference type="ARBA" id="ARBA00022490"/>
    </source>
</evidence>
<protein>
    <recommendedName>
        <fullName evidence="5">Dynactin subunit 5</fullName>
    </recommendedName>
</protein>
<comment type="caution">
    <text evidence="6">The sequence shown here is derived from an EMBL/GenBank/DDBJ whole genome shotgun (WGS) entry which is preliminary data.</text>
</comment>
<dbReference type="Gene3D" id="2.160.10.10">
    <property type="entry name" value="Hexapeptide repeat proteins"/>
    <property type="match status" value="1"/>
</dbReference>
<dbReference type="Pfam" id="PF21711">
    <property type="entry name" value="DCTN5"/>
    <property type="match status" value="1"/>
</dbReference>
<dbReference type="GO" id="GO:0005869">
    <property type="term" value="C:dynactin complex"/>
    <property type="evidence" value="ECO:0007669"/>
    <property type="project" value="TreeGrafter"/>
</dbReference>
<accession>A0AAD5U1X4</accession>
<keyword evidence="3" id="KW-0206">Cytoskeleton</keyword>
<dbReference type="Proteomes" id="UP001211065">
    <property type="component" value="Unassembled WGS sequence"/>
</dbReference>
<evidence type="ECO:0000313" key="7">
    <source>
        <dbReference type="Proteomes" id="UP001211065"/>
    </source>
</evidence>
<dbReference type="AlphaFoldDB" id="A0AAD5U1X4"/>
<dbReference type="SUPFAM" id="SSF51161">
    <property type="entry name" value="Trimeric LpxA-like enzymes"/>
    <property type="match status" value="1"/>
</dbReference>
<evidence type="ECO:0000313" key="6">
    <source>
        <dbReference type="EMBL" id="KAJ3219065.1"/>
    </source>
</evidence>
<evidence type="ECO:0000256" key="5">
    <source>
        <dbReference type="ARBA" id="ARBA00034865"/>
    </source>
</evidence>
<comment type="subcellular location">
    <subcellularLocation>
        <location evidence="1">Cytoplasm</location>
        <location evidence="1">Cytoskeleton</location>
    </subcellularLocation>
</comment>
<evidence type="ECO:0000256" key="1">
    <source>
        <dbReference type="ARBA" id="ARBA00004245"/>
    </source>
</evidence>
<dbReference type="InterPro" id="IPR011004">
    <property type="entry name" value="Trimer_LpxA-like_sf"/>
</dbReference>
<dbReference type="InterPro" id="IPR047125">
    <property type="entry name" value="DCTN5"/>
</dbReference>
<dbReference type="PANTHER" id="PTHR46126:SF1">
    <property type="entry name" value="DYNACTIN SUBUNIT 5"/>
    <property type="match status" value="1"/>
</dbReference>
<name>A0AAD5U1X4_9FUNG</name>
<dbReference type="PANTHER" id="PTHR46126">
    <property type="entry name" value="DYNACTIN SUBUNIT 5"/>
    <property type="match status" value="1"/>
</dbReference>
<comment type="similarity">
    <text evidence="4">Belongs to the dynactin subunits 5/6 family. Dynactin subunit 5 subfamily.</text>
</comment>
<sequence length="195" mass="21853">MEISPIYYAKPDYIETGKTKNYLFELTEFFQTQEIKYQERILGGKTIIENDVIVRGDLRRIGGGHAVVVSVGRYCLLSANSVIRPPYKIYKGVFSYYPIKIGDHVHIGKDSVIESASIGSYVVIGKDCVIGRFSIIKDCCKILDGSVVAPNTVIPSFSVFGGNPASLIEELPECVLEYFESLTKDYYHNKFLSDK</sequence>
<keyword evidence="7" id="KW-1185">Reference proteome</keyword>
<reference evidence="6" key="1">
    <citation type="submission" date="2020-05" db="EMBL/GenBank/DDBJ databases">
        <title>Phylogenomic resolution of chytrid fungi.</title>
        <authorList>
            <person name="Stajich J.E."/>
            <person name="Amses K."/>
            <person name="Simmons R."/>
            <person name="Seto K."/>
            <person name="Myers J."/>
            <person name="Bonds A."/>
            <person name="Quandt C.A."/>
            <person name="Barry K."/>
            <person name="Liu P."/>
            <person name="Grigoriev I."/>
            <person name="Longcore J.E."/>
            <person name="James T.Y."/>
        </authorList>
    </citation>
    <scope>NUCLEOTIDE SEQUENCE</scope>
    <source>
        <strain evidence="6">JEL0476</strain>
    </source>
</reference>
<gene>
    <name evidence="6" type="ORF">HK099_004832</name>
</gene>
<proteinExistence type="inferred from homology"/>